<keyword evidence="1" id="KW-1133">Transmembrane helix</keyword>
<reference evidence="2 3" key="1">
    <citation type="submission" date="2020-11" db="EMBL/GenBank/DDBJ databases">
        <authorList>
            <person name="Kim M.K."/>
        </authorList>
    </citation>
    <scope>NUCLEOTIDE SEQUENCE [LARGE SCALE GENOMIC DNA]</scope>
    <source>
        <strain evidence="2 3">BT439</strain>
    </source>
</reference>
<keyword evidence="3" id="KW-1185">Reference proteome</keyword>
<sequence length="77" mass="8815">MKSTIRLLRMLLAVAGLLFLGRLAVRFVRTGWEALSYSSFGYYDPTVFIVLGLLLLPAGLLLLRYVVKFMRKVGRRH</sequence>
<dbReference type="EMBL" id="JADQDP010000004">
    <property type="protein sequence ID" value="MBF9143500.1"/>
    <property type="molecule type" value="Genomic_DNA"/>
</dbReference>
<gene>
    <name evidence="2" type="ORF">I2I01_17785</name>
</gene>
<protein>
    <submittedName>
        <fullName evidence="2">Uncharacterized protein</fullName>
    </submittedName>
</protein>
<proteinExistence type="predicted"/>
<dbReference type="RefSeq" id="WP_196287851.1">
    <property type="nucleotide sequence ID" value="NZ_JADQDP010000004.1"/>
</dbReference>
<comment type="caution">
    <text evidence="2">The sequence shown here is derived from an EMBL/GenBank/DDBJ whole genome shotgun (WGS) entry which is preliminary data.</text>
</comment>
<accession>A0A931BQ04</accession>
<feature type="transmembrane region" description="Helical" evidence="1">
    <location>
        <begin position="48"/>
        <end position="67"/>
    </location>
</feature>
<dbReference type="AlphaFoldDB" id="A0A931BQ04"/>
<evidence type="ECO:0000313" key="3">
    <source>
        <dbReference type="Proteomes" id="UP000645610"/>
    </source>
</evidence>
<name>A0A931BQ04_9BACT</name>
<keyword evidence="1" id="KW-0812">Transmembrane</keyword>
<evidence type="ECO:0000313" key="2">
    <source>
        <dbReference type="EMBL" id="MBF9143500.1"/>
    </source>
</evidence>
<keyword evidence="1" id="KW-0472">Membrane</keyword>
<dbReference type="Proteomes" id="UP000645610">
    <property type="component" value="Unassembled WGS sequence"/>
</dbReference>
<evidence type="ECO:0000256" key="1">
    <source>
        <dbReference type="SAM" id="Phobius"/>
    </source>
</evidence>
<organism evidence="2 3">
    <name type="scientific">Hymenobacter properus</name>
    <dbReference type="NCBI Taxonomy" id="2791026"/>
    <lineage>
        <taxon>Bacteria</taxon>
        <taxon>Pseudomonadati</taxon>
        <taxon>Bacteroidota</taxon>
        <taxon>Cytophagia</taxon>
        <taxon>Cytophagales</taxon>
        <taxon>Hymenobacteraceae</taxon>
        <taxon>Hymenobacter</taxon>
    </lineage>
</organism>